<accession>A0A1I4SZK5</accession>
<feature type="transmembrane region" description="Helical" evidence="6">
    <location>
        <begin position="80"/>
        <end position="107"/>
    </location>
</feature>
<evidence type="ECO:0000256" key="3">
    <source>
        <dbReference type="ARBA" id="ARBA00022692"/>
    </source>
</evidence>
<dbReference type="RefSeq" id="WP_091999468.1">
    <property type="nucleotide sequence ID" value="NZ_FOUR01000002.1"/>
</dbReference>
<organism evidence="7 8">
    <name type="scientific">Marinobacter pelagius</name>
    <dbReference type="NCBI Taxonomy" id="379482"/>
    <lineage>
        <taxon>Bacteria</taxon>
        <taxon>Pseudomonadati</taxon>
        <taxon>Pseudomonadota</taxon>
        <taxon>Gammaproteobacteria</taxon>
        <taxon>Pseudomonadales</taxon>
        <taxon>Marinobacteraceae</taxon>
        <taxon>Marinobacter</taxon>
    </lineage>
</organism>
<comment type="subcellular location">
    <subcellularLocation>
        <location evidence="1">Cell membrane</location>
        <topology evidence="1">Multi-pass membrane protein</topology>
    </subcellularLocation>
</comment>
<keyword evidence="5 6" id="KW-0472">Membrane</keyword>
<feature type="transmembrane region" description="Helical" evidence="6">
    <location>
        <begin position="12"/>
        <end position="33"/>
    </location>
</feature>
<reference evidence="8" key="1">
    <citation type="submission" date="2016-10" db="EMBL/GenBank/DDBJ databases">
        <authorList>
            <person name="Varghese N."/>
            <person name="Submissions S."/>
        </authorList>
    </citation>
    <scope>NUCLEOTIDE SEQUENCE [LARGE SCALE GENOMIC DNA]</scope>
    <source>
        <strain evidence="8">CGMCC 1.6775</strain>
    </source>
</reference>
<feature type="transmembrane region" description="Helical" evidence="6">
    <location>
        <begin position="343"/>
        <end position="361"/>
    </location>
</feature>
<feature type="transmembrane region" description="Helical" evidence="6">
    <location>
        <begin position="180"/>
        <end position="202"/>
    </location>
</feature>
<evidence type="ECO:0000256" key="1">
    <source>
        <dbReference type="ARBA" id="ARBA00004651"/>
    </source>
</evidence>
<dbReference type="OrthoDB" id="4761876at2"/>
<keyword evidence="3 6" id="KW-0812">Transmembrane</keyword>
<feature type="transmembrane region" description="Helical" evidence="6">
    <location>
        <begin position="39"/>
        <end position="59"/>
    </location>
</feature>
<feature type="transmembrane region" description="Helical" evidence="6">
    <location>
        <begin position="122"/>
        <end position="146"/>
    </location>
</feature>
<keyword evidence="8" id="KW-1185">Reference proteome</keyword>
<keyword evidence="4 6" id="KW-1133">Transmembrane helix</keyword>
<feature type="transmembrane region" description="Helical" evidence="6">
    <location>
        <begin position="461"/>
        <end position="483"/>
    </location>
</feature>
<evidence type="ECO:0000313" key="8">
    <source>
        <dbReference type="Proteomes" id="UP000199339"/>
    </source>
</evidence>
<protein>
    <submittedName>
        <fullName evidence="7">Membrane protein involved in the export of O-antigen and teichoic acid</fullName>
    </submittedName>
</protein>
<keyword evidence="2" id="KW-1003">Cell membrane</keyword>
<evidence type="ECO:0000313" key="7">
    <source>
        <dbReference type="EMBL" id="SFM69817.1"/>
    </source>
</evidence>
<dbReference type="EMBL" id="FOUR01000002">
    <property type="protein sequence ID" value="SFM69817.1"/>
    <property type="molecule type" value="Genomic_DNA"/>
</dbReference>
<feature type="transmembrane region" description="Helical" evidence="6">
    <location>
        <begin position="158"/>
        <end position="174"/>
    </location>
</feature>
<dbReference type="PANTHER" id="PTHR30250:SF26">
    <property type="entry name" value="PSMA PROTEIN"/>
    <property type="match status" value="1"/>
</dbReference>
<dbReference type="Pfam" id="PF01943">
    <property type="entry name" value="Polysacc_synt"/>
    <property type="match status" value="1"/>
</dbReference>
<evidence type="ECO:0000256" key="4">
    <source>
        <dbReference type="ARBA" id="ARBA00022989"/>
    </source>
</evidence>
<evidence type="ECO:0000256" key="2">
    <source>
        <dbReference type="ARBA" id="ARBA00022475"/>
    </source>
</evidence>
<dbReference type="InterPro" id="IPR050833">
    <property type="entry name" value="Poly_Biosynth_Transport"/>
</dbReference>
<feature type="transmembrane region" description="Helical" evidence="6">
    <location>
        <begin position="373"/>
        <end position="392"/>
    </location>
</feature>
<feature type="transmembrane region" description="Helical" evidence="6">
    <location>
        <begin position="309"/>
        <end position="331"/>
    </location>
</feature>
<dbReference type="Proteomes" id="UP000199339">
    <property type="component" value="Unassembled WGS sequence"/>
</dbReference>
<gene>
    <name evidence="7" type="ORF">SAMN04487961_0924</name>
</gene>
<feature type="transmembrane region" description="Helical" evidence="6">
    <location>
        <begin position="398"/>
        <end position="419"/>
    </location>
</feature>
<evidence type="ECO:0000256" key="5">
    <source>
        <dbReference type="ARBA" id="ARBA00023136"/>
    </source>
</evidence>
<feature type="transmembrane region" description="Helical" evidence="6">
    <location>
        <begin position="431"/>
        <end position="455"/>
    </location>
</feature>
<dbReference type="GO" id="GO:0005886">
    <property type="term" value="C:plasma membrane"/>
    <property type="evidence" value="ECO:0007669"/>
    <property type="project" value="UniProtKB-SubCell"/>
</dbReference>
<dbReference type="InterPro" id="IPR002797">
    <property type="entry name" value="Polysacc_synth"/>
</dbReference>
<evidence type="ECO:0000256" key="6">
    <source>
        <dbReference type="SAM" id="Phobius"/>
    </source>
</evidence>
<proteinExistence type="predicted"/>
<sequence length="499" mass="54756">MFRIILVNTGSNVLVMLVKLALTFIMTPIFVSYLGNHDYGLWAMVGGIIGYMGMLDLGIKPAISRFAAKHRAEKDRVALQQVYASTLIFTFCIGVLVSLILTCWALWFTGWMTPDGEESLKYTLFLLILAGQMIITFPGYVTVSFLEGFQKYYIKNNITIVNSLIGAGLFITFANPDNALLVLAGVSALGLSIKYIIFMILLSRPSFGAISFKGSNFSPSKLSEMLRFSLKSFVQGLATRMESATDTIVIGAFLGPASVPFYAIPMNLVRNIQGLGWTLTHAFMPLFSDMAARSQQAEIQKIYLVSSKVVAGLVVAIGIGVTLVGTPFLALWIGPEYTKQSDVIILLLVMFVTLPMLNPFSSRYLTAINEHGIFAKLMPVSALVNVGLSIALVKSYGIVGVAAASVLPALVLHPVLLTYSCRHLKLSVSRYLKTSLLPLLTPWVSMGLFVAWVRWHLGIEGYVSLVATVISGGAIYFVMFWFVSLTSDERRFVAGRLRR</sequence>
<dbReference type="AlphaFoldDB" id="A0A1I4SZK5"/>
<name>A0A1I4SZK5_9GAMM</name>
<dbReference type="PANTHER" id="PTHR30250">
    <property type="entry name" value="PST FAMILY PREDICTED COLANIC ACID TRANSPORTER"/>
    <property type="match status" value="1"/>
</dbReference>